<evidence type="ECO:0000313" key="2">
    <source>
        <dbReference type="EMBL" id="ARD85181.1"/>
    </source>
</evidence>
<reference evidence="2 3" key="1">
    <citation type="submission" date="2011-10" db="EMBL/GenBank/DDBJ databases">
        <title>Metabolic and evolutionary patterns in the extreme acidophile Ferroplasma acidiphilum.</title>
        <authorList>
            <person name="Golyshina O.V."/>
            <person name="Kozyavkin S.A."/>
            <person name="Tatusov R.L."/>
            <person name="Slesarev A.I."/>
            <person name="Golyshin P.N."/>
        </authorList>
    </citation>
    <scope>NUCLEOTIDE SEQUENCE [LARGE SCALE GENOMIC DNA]</scope>
    <source>
        <strain evidence="3">Y</strain>
    </source>
</reference>
<dbReference type="Gene3D" id="3.40.50.150">
    <property type="entry name" value="Vaccinia Virus protein VP39"/>
    <property type="match status" value="1"/>
</dbReference>
<proteinExistence type="predicted"/>
<protein>
    <submittedName>
        <fullName evidence="2">SAM-dependent methyltransferase</fullName>
    </submittedName>
</protein>
<dbReference type="GeneID" id="31676808"/>
<dbReference type="InterPro" id="IPR029063">
    <property type="entry name" value="SAM-dependent_MTases_sf"/>
</dbReference>
<dbReference type="CDD" id="cd02440">
    <property type="entry name" value="AdoMet_MTases"/>
    <property type="match status" value="1"/>
</dbReference>
<dbReference type="STRING" id="74969.FAD_1315"/>
<keyword evidence="3" id="KW-1185">Reference proteome</keyword>
<organism evidence="2 3">
    <name type="scientific">Ferroplasma acidiphilum</name>
    <dbReference type="NCBI Taxonomy" id="74969"/>
    <lineage>
        <taxon>Archaea</taxon>
        <taxon>Methanobacteriati</taxon>
        <taxon>Thermoplasmatota</taxon>
        <taxon>Thermoplasmata</taxon>
        <taxon>Thermoplasmatales</taxon>
        <taxon>Ferroplasmaceae</taxon>
        <taxon>Ferroplasma</taxon>
    </lineage>
</organism>
<dbReference type="GO" id="GO:0032259">
    <property type="term" value="P:methylation"/>
    <property type="evidence" value="ECO:0007669"/>
    <property type="project" value="UniProtKB-KW"/>
</dbReference>
<dbReference type="OrthoDB" id="1018at2157"/>
<dbReference type="PANTHER" id="PTHR43591">
    <property type="entry name" value="METHYLTRANSFERASE"/>
    <property type="match status" value="1"/>
</dbReference>
<dbReference type="Proteomes" id="UP000192050">
    <property type="component" value="Chromosome"/>
</dbReference>
<accession>A0A1V0N4Y9</accession>
<sequence length="196" mass="22681">MKDYYLEGEEKFGFFTTSFYNRVAWRLLKKLYSFALDEMKDMEPSSILDIGAGPGKLSLMVSQKFPHAEFFAIDPSLNMVKAEQKNFEKAGIKASCKPGSSRDIPFDNKFDLIYTTLSFHHWQDRDSNIKYILSKLADNGTFLIIEFMQEYYKSSMSLHGKHSISKKYAESLNFDGYEREINTSGEFISLKFKKVS</sequence>
<name>A0A1V0N4Y9_9ARCH</name>
<dbReference type="InterPro" id="IPR041698">
    <property type="entry name" value="Methyltransf_25"/>
</dbReference>
<dbReference type="EMBL" id="CP015363">
    <property type="protein sequence ID" value="ARD85181.1"/>
    <property type="molecule type" value="Genomic_DNA"/>
</dbReference>
<dbReference type="AlphaFoldDB" id="A0A1V0N4Y9"/>
<dbReference type="Pfam" id="PF13649">
    <property type="entry name" value="Methyltransf_25"/>
    <property type="match status" value="1"/>
</dbReference>
<dbReference type="SUPFAM" id="SSF53335">
    <property type="entry name" value="S-adenosyl-L-methionine-dependent methyltransferases"/>
    <property type="match status" value="1"/>
</dbReference>
<dbReference type="GO" id="GO:0008168">
    <property type="term" value="F:methyltransferase activity"/>
    <property type="evidence" value="ECO:0007669"/>
    <property type="project" value="UniProtKB-KW"/>
</dbReference>
<gene>
    <name evidence="2" type="ORF">FAD_1315</name>
</gene>
<keyword evidence="2" id="KW-0489">Methyltransferase</keyword>
<feature type="domain" description="Methyltransferase" evidence="1">
    <location>
        <begin position="47"/>
        <end position="140"/>
    </location>
</feature>
<dbReference type="KEGG" id="fai:FAD_1315"/>
<dbReference type="RefSeq" id="WP_081142791.1">
    <property type="nucleotide sequence ID" value="NZ_CP015363.1"/>
</dbReference>
<evidence type="ECO:0000313" key="3">
    <source>
        <dbReference type="Proteomes" id="UP000192050"/>
    </source>
</evidence>
<keyword evidence="2" id="KW-0808">Transferase</keyword>
<evidence type="ECO:0000259" key="1">
    <source>
        <dbReference type="Pfam" id="PF13649"/>
    </source>
</evidence>